<evidence type="ECO:0000256" key="1">
    <source>
        <dbReference type="SAM" id="MobiDB-lite"/>
    </source>
</evidence>
<dbReference type="GeneID" id="28823483"/>
<gene>
    <name evidence="2" type="ORF">LY89DRAFT_678627</name>
</gene>
<keyword evidence="3" id="KW-1185">Reference proteome</keyword>
<feature type="region of interest" description="Disordered" evidence="1">
    <location>
        <begin position="1"/>
        <end position="24"/>
    </location>
</feature>
<dbReference type="Proteomes" id="UP000070700">
    <property type="component" value="Unassembled WGS sequence"/>
</dbReference>
<organism evidence="2 3">
    <name type="scientific">Mollisia scopiformis</name>
    <name type="common">Conifer needle endophyte fungus</name>
    <name type="synonym">Phialocephala scopiformis</name>
    <dbReference type="NCBI Taxonomy" id="149040"/>
    <lineage>
        <taxon>Eukaryota</taxon>
        <taxon>Fungi</taxon>
        <taxon>Dikarya</taxon>
        <taxon>Ascomycota</taxon>
        <taxon>Pezizomycotina</taxon>
        <taxon>Leotiomycetes</taxon>
        <taxon>Helotiales</taxon>
        <taxon>Mollisiaceae</taxon>
        <taxon>Mollisia</taxon>
    </lineage>
</organism>
<sequence>MQRNPSSLRLNRGQNRGRAGRATRVDTQPAIATPITGSSVCVEHVAVGCICNLPNQSQVFEPVYCVRSHNCQQPSLPSEGFRHPVVISELYQREDGDIMAKFQLVSTWRGGYPHSVSQRRQGERDHRLWQDIVIMDGDDDCVEEAEHPRESLQEWKVCFGLKFFYYLSRYVTAGPGERVNRDEVGVEDFGCLRGSDILQQAKKQKEERWPDGSHLTVVTST</sequence>
<dbReference type="InParanoid" id="A0A132B2J2"/>
<dbReference type="RefSeq" id="XP_018060896.1">
    <property type="nucleotide sequence ID" value="XM_018213757.1"/>
</dbReference>
<accession>A0A132B2J2</accession>
<proteinExistence type="predicted"/>
<dbReference type="KEGG" id="psco:LY89DRAFT_678627"/>
<dbReference type="AlphaFoldDB" id="A0A132B2J2"/>
<reference evidence="2 3" key="1">
    <citation type="submission" date="2015-10" db="EMBL/GenBank/DDBJ databases">
        <title>Full genome of DAOMC 229536 Phialocephala scopiformis, a fungal endophyte of spruce producing the potent anti-insectan compound rugulosin.</title>
        <authorList>
            <consortium name="DOE Joint Genome Institute"/>
            <person name="Walker A.K."/>
            <person name="Frasz S.L."/>
            <person name="Seifert K.A."/>
            <person name="Miller J.D."/>
            <person name="Mondo S.J."/>
            <person name="Labutti K."/>
            <person name="Lipzen A."/>
            <person name="Dockter R."/>
            <person name="Kennedy M."/>
            <person name="Grigoriev I.V."/>
            <person name="Spatafora J.W."/>
        </authorList>
    </citation>
    <scope>NUCLEOTIDE SEQUENCE [LARGE SCALE GENOMIC DNA]</scope>
    <source>
        <strain evidence="2 3">CBS 120377</strain>
    </source>
</reference>
<name>A0A132B2J2_MOLSC</name>
<evidence type="ECO:0000313" key="2">
    <source>
        <dbReference type="EMBL" id="KUJ06541.1"/>
    </source>
</evidence>
<dbReference type="EMBL" id="KQ947445">
    <property type="protein sequence ID" value="KUJ06541.1"/>
    <property type="molecule type" value="Genomic_DNA"/>
</dbReference>
<protein>
    <submittedName>
        <fullName evidence="2">Uncharacterized protein</fullName>
    </submittedName>
</protein>
<feature type="compositionally biased region" description="Low complexity" evidence="1">
    <location>
        <begin position="8"/>
        <end position="22"/>
    </location>
</feature>
<evidence type="ECO:0000313" key="3">
    <source>
        <dbReference type="Proteomes" id="UP000070700"/>
    </source>
</evidence>